<dbReference type="Proteomes" id="UP001054945">
    <property type="component" value="Unassembled WGS sequence"/>
</dbReference>
<feature type="region of interest" description="Disordered" evidence="1">
    <location>
        <begin position="25"/>
        <end position="63"/>
    </location>
</feature>
<gene>
    <name evidence="2" type="ORF">CEXT_522121</name>
</gene>
<comment type="caution">
    <text evidence="2">The sequence shown here is derived from an EMBL/GenBank/DDBJ whole genome shotgun (WGS) entry which is preliminary data.</text>
</comment>
<organism evidence="2 3">
    <name type="scientific">Caerostris extrusa</name>
    <name type="common">Bark spider</name>
    <name type="synonym">Caerostris bankana</name>
    <dbReference type="NCBI Taxonomy" id="172846"/>
    <lineage>
        <taxon>Eukaryota</taxon>
        <taxon>Metazoa</taxon>
        <taxon>Ecdysozoa</taxon>
        <taxon>Arthropoda</taxon>
        <taxon>Chelicerata</taxon>
        <taxon>Arachnida</taxon>
        <taxon>Araneae</taxon>
        <taxon>Araneomorphae</taxon>
        <taxon>Entelegynae</taxon>
        <taxon>Araneoidea</taxon>
        <taxon>Araneidae</taxon>
        <taxon>Caerostris</taxon>
    </lineage>
</organism>
<protein>
    <submittedName>
        <fullName evidence="2">Uncharacterized protein</fullName>
    </submittedName>
</protein>
<feature type="compositionally biased region" description="Polar residues" evidence="1">
    <location>
        <begin position="25"/>
        <end position="62"/>
    </location>
</feature>
<dbReference type="EMBL" id="BPLR01008723">
    <property type="protein sequence ID" value="GIY26697.1"/>
    <property type="molecule type" value="Genomic_DNA"/>
</dbReference>
<dbReference type="AlphaFoldDB" id="A0AAV4S2S2"/>
<reference evidence="2 3" key="1">
    <citation type="submission" date="2021-06" db="EMBL/GenBank/DDBJ databases">
        <title>Caerostris extrusa draft genome.</title>
        <authorList>
            <person name="Kono N."/>
            <person name="Arakawa K."/>
        </authorList>
    </citation>
    <scope>NUCLEOTIDE SEQUENCE [LARGE SCALE GENOMIC DNA]</scope>
</reference>
<name>A0AAV4S2S2_CAEEX</name>
<keyword evidence="3" id="KW-1185">Reference proteome</keyword>
<proteinExistence type="predicted"/>
<sequence length="554" mass="61904">MVLIAVPKPPPSSLIYNPADIATKRSSSSPCVQNSPPNIGSEVTPSNLTTEVSLPNTTSQIPSPVIVSKLPSSNLFPGKAHSDQQLQMNSNSSITSNTLPYKNMTDEPLQSAVPKECDINAVDMEIYDSCQENKIQSNFLTEEIPTLNKPVIDDQSSSLSASCVKEIDEREKIILFCFKYEQNNNGCGISKVILILSILWDEKVSMQLENSEITQNTEINMPSVDSTLEESLPNEKFSDCLTTFPANNINIDLSENYEKKSESHLFQTVHMGRLETSNNSTALMESEDGTNEFHEPCSINSFQDINTKNNHDLSDISVNSPFINSEFSKDESLLYENINREELSTAGSLRQLIHLNSVVKFIKNTDEYSGTNKKQFPTICLEDKTVSDSERNSKNQNNGVFINDNEINLAADGRHENPASFKSEEKSKDNIQIVEEPLFTNPETTEPSINICEEKQSAEKKEFSFCQFINLECELKGPKKQAVVGNCLEEAGENSNSKCRLQDIEMTGDKFKETLDTNIVPNFDEKKDAFQTQNLDFANSYILQNQCDSTFCKA</sequence>
<evidence type="ECO:0000256" key="1">
    <source>
        <dbReference type="SAM" id="MobiDB-lite"/>
    </source>
</evidence>
<accession>A0AAV4S2S2</accession>
<evidence type="ECO:0000313" key="3">
    <source>
        <dbReference type="Proteomes" id="UP001054945"/>
    </source>
</evidence>
<evidence type="ECO:0000313" key="2">
    <source>
        <dbReference type="EMBL" id="GIY26697.1"/>
    </source>
</evidence>